<dbReference type="Gene3D" id="3.40.190.10">
    <property type="entry name" value="Periplasmic binding protein-like II"/>
    <property type="match status" value="2"/>
</dbReference>
<evidence type="ECO:0000259" key="3">
    <source>
        <dbReference type="SMART" id="SM00062"/>
    </source>
</evidence>
<evidence type="ECO:0000313" key="4">
    <source>
        <dbReference type="EMBL" id="PZF86308.1"/>
    </source>
</evidence>
<dbReference type="SUPFAM" id="SSF53850">
    <property type="entry name" value="Periplasmic binding protein-like II"/>
    <property type="match status" value="1"/>
</dbReference>
<sequence>MNARTALAAVAALVLGAAGCSGDDDSAGGDTGFGECEPSGEAGSIELDPVVDGQLTVVTALPNPGWWNGTSPDDLVDGFEMCMVAEIAHRAGLERMEVRNLSWDQYISGSFTDYDIGATVTGITEERKQVFAFSEPYYASNISVTLAAGSTFDESTIRDARIATIQASTNAQWLADVLKPAQEPRLFSDGPEMFAALAANQVDAVITDTETALTQGKPYEGKIEVVAQYETGTPWGMVMPLDSPNVDAVDQAVADMRADGTFDRLSEDYLVPLFGVDPASIPFWAAP</sequence>
<dbReference type="RefSeq" id="WP_111253000.1">
    <property type="nucleotide sequence ID" value="NZ_POTW01000003.1"/>
</dbReference>
<comment type="caution">
    <text evidence="4">The sequence shown here is derived from an EMBL/GenBank/DDBJ whole genome shotgun (WGS) entry which is preliminary data.</text>
</comment>
<dbReference type="SMART" id="SM00062">
    <property type="entry name" value="PBPb"/>
    <property type="match status" value="1"/>
</dbReference>
<dbReference type="CDD" id="cd13530">
    <property type="entry name" value="PBP2_peptides_like"/>
    <property type="match status" value="1"/>
</dbReference>
<proteinExistence type="predicted"/>
<reference evidence="4 5" key="1">
    <citation type="submission" date="2018-01" db="EMBL/GenBank/DDBJ databases">
        <title>Draft genome sequence of Jiangella sp. GTF31.</title>
        <authorList>
            <person name="Sahin N."/>
            <person name="Ay H."/>
            <person name="Saygin H."/>
        </authorList>
    </citation>
    <scope>NUCLEOTIDE SEQUENCE [LARGE SCALE GENOMIC DNA]</scope>
    <source>
        <strain evidence="4 5">GTF31</strain>
    </source>
</reference>
<feature type="signal peptide" evidence="2">
    <location>
        <begin position="1"/>
        <end position="22"/>
    </location>
</feature>
<dbReference type="Pfam" id="PF00497">
    <property type="entry name" value="SBP_bac_3"/>
    <property type="match status" value="1"/>
</dbReference>
<evidence type="ECO:0000256" key="2">
    <source>
        <dbReference type="SAM" id="SignalP"/>
    </source>
</evidence>
<dbReference type="InterPro" id="IPR001638">
    <property type="entry name" value="Solute-binding_3/MltF_N"/>
</dbReference>
<keyword evidence="5" id="KW-1185">Reference proteome</keyword>
<dbReference type="Proteomes" id="UP000248764">
    <property type="component" value="Unassembled WGS sequence"/>
</dbReference>
<organism evidence="4 5">
    <name type="scientific">Jiangella anatolica</name>
    <dbReference type="NCBI Taxonomy" id="2670374"/>
    <lineage>
        <taxon>Bacteria</taxon>
        <taxon>Bacillati</taxon>
        <taxon>Actinomycetota</taxon>
        <taxon>Actinomycetes</taxon>
        <taxon>Jiangellales</taxon>
        <taxon>Jiangellaceae</taxon>
        <taxon>Jiangella</taxon>
    </lineage>
</organism>
<dbReference type="AlphaFoldDB" id="A0A2W2C2H2"/>
<dbReference type="PANTHER" id="PTHR35936">
    <property type="entry name" value="MEMBRANE-BOUND LYTIC MUREIN TRANSGLYCOSYLASE F"/>
    <property type="match status" value="1"/>
</dbReference>
<dbReference type="PROSITE" id="PS51257">
    <property type="entry name" value="PROKAR_LIPOPROTEIN"/>
    <property type="match status" value="1"/>
</dbReference>
<dbReference type="PANTHER" id="PTHR35936:SF17">
    <property type="entry name" value="ARGININE-BINDING EXTRACELLULAR PROTEIN ARTP"/>
    <property type="match status" value="1"/>
</dbReference>
<keyword evidence="1 2" id="KW-0732">Signal</keyword>
<accession>A0A2W2C2H2</accession>
<evidence type="ECO:0000313" key="5">
    <source>
        <dbReference type="Proteomes" id="UP000248764"/>
    </source>
</evidence>
<gene>
    <name evidence="4" type="ORF">C1I92_02125</name>
</gene>
<dbReference type="EMBL" id="POTW01000003">
    <property type="protein sequence ID" value="PZF86308.1"/>
    <property type="molecule type" value="Genomic_DNA"/>
</dbReference>
<feature type="domain" description="Solute-binding protein family 3/N-terminal" evidence="3">
    <location>
        <begin position="54"/>
        <end position="273"/>
    </location>
</feature>
<name>A0A2W2C2H2_9ACTN</name>
<protein>
    <submittedName>
        <fullName evidence="4">Amino acid ABC transporter substrate-binding protein</fullName>
    </submittedName>
</protein>
<feature type="chain" id="PRO_5039112723" evidence="2">
    <location>
        <begin position="23"/>
        <end position="287"/>
    </location>
</feature>
<evidence type="ECO:0000256" key="1">
    <source>
        <dbReference type="ARBA" id="ARBA00022729"/>
    </source>
</evidence>